<organism evidence="3">
    <name type="scientific">viral metagenome</name>
    <dbReference type="NCBI Taxonomy" id="1070528"/>
    <lineage>
        <taxon>unclassified sequences</taxon>
        <taxon>metagenomes</taxon>
        <taxon>organismal metagenomes</taxon>
    </lineage>
</organism>
<dbReference type="Pfam" id="PF13392">
    <property type="entry name" value="HNH_3"/>
    <property type="match status" value="1"/>
</dbReference>
<accession>A0A6M3K672</accession>
<evidence type="ECO:0000259" key="1">
    <source>
        <dbReference type="Pfam" id="PF13392"/>
    </source>
</evidence>
<reference evidence="3" key="1">
    <citation type="submission" date="2020-03" db="EMBL/GenBank/DDBJ databases">
        <title>The deep terrestrial virosphere.</title>
        <authorList>
            <person name="Holmfeldt K."/>
            <person name="Nilsson E."/>
            <person name="Simone D."/>
            <person name="Lopez-Fernandez M."/>
            <person name="Wu X."/>
            <person name="de Brujin I."/>
            <person name="Lundin D."/>
            <person name="Andersson A."/>
            <person name="Bertilsson S."/>
            <person name="Dopson M."/>
        </authorList>
    </citation>
    <scope>NUCLEOTIDE SEQUENCE</scope>
    <source>
        <strain evidence="3">MM415A01356</strain>
        <strain evidence="2">MM415B00724</strain>
    </source>
</reference>
<feature type="domain" description="HNH nuclease" evidence="1">
    <location>
        <begin position="91"/>
        <end position="133"/>
    </location>
</feature>
<dbReference type="InterPro" id="IPR003615">
    <property type="entry name" value="HNH_nuc"/>
</dbReference>
<dbReference type="Gene3D" id="3.90.75.20">
    <property type="match status" value="1"/>
</dbReference>
<keyword evidence="3" id="KW-0540">Nuclease</keyword>
<dbReference type="SUPFAM" id="SSF54060">
    <property type="entry name" value="His-Me finger endonucleases"/>
    <property type="match status" value="1"/>
</dbReference>
<dbReference type="InterPro" id="IPR044925">
    <property type="entry name" value="His-Me_finger_sf"/>
</dbReference>
<evidence type="ECO:0000313" key="2">
    <source>
        <dbReference type="EMBL" id="QJA62810.1"/>
    </source>
</evidence>
<name>A0A6M3K672_9ZZZZ</name>
<dbReference type="AlphaFoldDB" id="A0A6M3K672"/>
<keyword evidence="3" id="KW-0378">Hydrolase</keyword>
<proteinExistence type="predicted"/>
<dbReference type="GO" id="GO:0004519">
    <property type="term" value="F:endonuclease activity"/>
    <property type="evidence" value="ECO:0007669"/>
    <property type="project" value="UniProtKB-KW"/>
</dbReference>
<sequence>MFKKGYKMSEEHKRRIGKANSIALKGKHCSPRTEFKKGTISYSKLHPEIMPRGKNHPQWKGGRYKDKTWGYIFVHKPNHPFADKRGYIREHRLIIEKQIGRYLHRWEVAHHINSIRNDNRPENLKVMSKSEHSHLHNSKGE</sequence>
<evidence type="ECO:0000313" key="3">
    <source>
        <dbReference type="EMBL" id="QJA77172.1"/>
    </source>
</evidence>
<keyword evidence="3" id="KW-0255">Endonuclease</keyword>
<protein>
    <submittedName>
        <fullName evidence="3">Putative homing endonuclease</fullName>
    </submittedName>
</protein>
<dbReference type="EMBL" id="MT141482">
    <property type="protein sequence ID" value="QJA62810.1"/>
    <property type="molecule type" value="Genomic_DNA"/>
</dbReference>
<dbReference type="EMBL" id="MT142267">
    <property type="protein sequence ID" value="QJA77172.1"/>
    <property type="molecule type" value="Genomic_DNA"/>
</dbReference>
<gene>
    <name evidence="3" type="ORF">MM415A01356_0016</name>
    <name evidence="2" type="ORF">MM415B00724_0013</name>
</gene>